<accession>A0A2C5YZ67</accession>
<dbReference type="InterPro" id="IPR034163">
    <property type="entry name" value="Aspergillopepsin-like_cat_dom"/>
</dbReference>
<proteinExistence type="inferred from homology"/>
<dbReference type="GO" id="GO:0004190">
    <property type="term" value="F:aspartic-type endopeptidase activity"/>
    <property type="evidence" value="ECO:0007669"/>
    <property type="project" value="UniProtKB-KW"/>
</dbReference>
<dbReference type="InterPro" id="IPR001969">
    <property type="entry name" value="Aspartic_peptidase_AS"/>
</dbReference>
<evidence type="ECO:0000313" key="9">
    <source>
        <dbReference type="Proteomes" id="UP000224854"/>
    </source>
</evidence>
<dbReference type="PANTHER" id="PTHR47966:SF2">
    <property type="entry name" value="ASPERGILLOPEPSIN-1-RELATED"/>
    <property type="match status" value="1"/>
</dbReference>
<dbReference type="EMBL" id="NJEU01000592">
    <property type="protein sequence ID" value="PHH72344.1"/>
    <property type="molecule type" value="Genomic_DNA"/>
</dbReference>
<dbReference type="OrthoDB" id="2747330at2759"/>
<evidence type="ECO:0000256" key="1">
    <source>
        <dbReference type="ARBA" id="ARBA00007447"/>
    </source>
</evidence>
<dbReference type="AlphaFoldDB" id="A0A2C5YZ67"/>
<keyword evidence="4 5" id="KW-0378">Hydrolase</keyword>
<organism evidence="8 9">
    <name type="scientific">Ophiocordyceps australis</name>
    <dbReference type="NCBI Taxonomy" id="1399860"/>
    <lineage>
        <taxon>Eukaryota</taxon>
        <taxon>Fungi</taxon>
        <taxon>Dikarya</taxon>
        <taxon>Ascomycota</taxon>
        <taxon>Pezizomycotina</taxon>
        <taxon>Sordariomycetes</taxon>
        <taxon>Hypocreomycetidae</taxon>
        <taxon>Hypocreales</taxon>
        <taxon>Ophiocordycipitaceae</taxon>
        <taxon>Ophiocordyceps</taxon>
    </lineage>
</organism>
<dbReference type="PANTHER" id="PTHR47966">
    <property type="entry name" value="BETA-SITE APP-CLEAVING ENZYME, ISOFORM A-RELATED"/>
    <property type="match status" value="1"/>
</dbReference>
<evidence type="ECO:0000256" key="3">
    <source>
        <dbReference type="ARBA" id="ARBA00022750"/>
    </source>
</evidence>
<dbReference type="Proteomes" id="UP000224854">
    <property type="component" value="Unassembled WGS sequence"/>
</dbReference>
<dbReference type="GO" id="GO:0006508">
    <property type="term" value="P:proteolysis"/>
    <property type="evidence" value="ECO:0007669"/>
    <property type="project" value="UniProtKB-KW"/>
</dbReference>
<comment type="caution">
    <text evidence="8">The sequence shown here is derived from an EMBL/GenBank/DDBJ whole genome shotgun (WGS) entry which is preliminary data.</text>
</comment>
<dbReference type="SUPFAM" id="SSF50630">
    <property type="entry name" value="Acid proteases"/>
    <property type="match status" value="1"/>
</dbReference>
<dbReference type="Pfam" id="PF00026">
    <property type="entry name" value="Asp"/>
    <property type="match status" value="1"/>
</dbReference>
<sequence length="386" mass="42174">MWPWLLLVAASGVVCLPTSRGVFSLNATRKEGVEPNFVHSWAAAHAKWGKGFPHEAVEFYALASGHGGIDAEPINHDALYVAEIQLGTPPQSIKLALDTGSADVWVQSTETRYRINRQGPWAVQYIDKSKAGGFVYRDSLQLGGEHVDKALIEAAQMVSGQFESETRYSGVMGLAKKVPNGIQPRQPSFLDTLTQQLDQPVFSADLRADAPSRFDFGFMDESRASGPLTWLHGDASQPHWSVHLGLTSWSTRDDDDWIRTEFDAVVDTGTSLLFLPDSLAAEYWGQIPGVVTSAQAHGSYQFPCALDLPDVMFKLLESHHVVSIPGAYLNYGPVASHGSLCWGGMQSSRQLHHQNLLGDVMLKAVIVGFDLAQGRVGLANKRLGHE</sequence>
<dbReference type="Gene3D" id="2.40.70.10">
    <property type="entry name" value="Acid Proteases"/>
    <property type="match status" value="2"/>
</dbReference>
<evidence type="ECO:0000256" key="4">
    <source>
        <dbReference type="ARBA" id="ARBA00022801"/>
    </source>
</evidence>
<evidence type="ECO:0000256" key="5">
    <source>
        <dbReference type="RuleBase" id="RU000454"/>
    </source>
</evidence>
<keyword evidence="9" id="KW-1185">Reference proteome</keyword>
<feature type="signal peptide" evidence="6">
    <location>
        <begin position="1"/>
        <end position="15"/>
    </location>
</feature>
<evidence type="ECO:0000256" key="2">
    <source>
        <dbReference type="ARBA" id="ARBA00022670"/>
    </source>
</evidence>
<feature type="domain" description="Peptidase A1" evidence="7">
    <location>
        <begin position="80"/>
        <end position="379"/>
    </location>
</feature>
<keyword evidence="2 5" id="KW-0645">Protease</keyword>
<keyword evidence="6" id="KW-0732">Signal</keyword>
<comment type="similarity">
    <text evidence="1 5">Belongs to the peptidase A1 family.</text>
</comment>
<gene>
    <name evidence="8" type="ORF">CDD82_6029</name>
</gene>
<dbReference type="InterPro" id="IPR001461">
    <property type="entry name" value="Aspartic_peptidase_A1"/>
</dbReference>
<dbReference type="PROSITE" id="PS00141">
    <property type="entry name" value="ASP_PROTEASE"/>
    <property type="match status" value="1"/>
</dbReference>
<name>A0A2C5YZ67_9HYPO</name>
<dbReference type="InterPro" id="IPR021109">
    <property type="entry name" value="Peptidase_aspartic_dom_sf"/>
</dbReference>
<dbReference type="PROSITE" id="PS51767">
    <property type="entry name" value="PEPTIDASE_A1"/>
    <property type="match status" value="1"/>
</dbReference>
<dbReference type="PRINTS" id="PR00792">
    <property type="entry name" value="PEPSIN"/>
</dbReference>
<protein>
    <recommendedName>
        <fullName evidence="7">Peptidase A1 domain-containing protein</fullName>
    </recommendedName>
</protein>
<evidence type="ECO:0000256" key="6">
    <source>
        <dbReference type="SAM" id="SignalP"/>
    </source>
</evidence>
<feature type="chain" id="PRO_5012022045" description="Peptidase A1 domain-containing protein" evidence="6">
    <location>
        <begin position="16"/>
        <end position="386"/>
    </location>
</feature>
<dbReference type="CDD" id="cd06097">
    <property type="entry name" value="Aspergillopepsin_like"/>
    <property type="match status" value="1"/>
</dbReference>
<dbReference type="InterPro" id="IPR033121">
    <property type="entry name" value="PEPTIDASE_A1"/>
</dbReference>
<reference evidence="8 9" key="1">
    <citation type="submission" date="2017-06" db="EMBL/GenBank/DDBJ databases">
        <title>Ant-infecting Ophiocordyceps genomes reveal a high diversity of potential behavioral manipulation genes and a possible major role for enterotoxins.</title>
        <authorList>
            <person name="De Bekker C."/>
            <person name="Evans H.C."/>
            <person name="Brachmann A."/>
            <person name="Hughes D.P."/>
        </authorList>
    </citation>
    <scope>NUCLEOTIDE SEQUENCE [LARGE SCALE GENOMIC DNA]</scope>
    <source>
        <strain evidence="8 9">1348a</strain>
    </source>
</reference>
<evidence type="ECO:0000259" key="7">
    <source>
        <dbReference type="PROSITE" id="PS51767"/>
    </source>
</evidence>
<keyword evidence="3 5" id="KW-0064">Aspartyl protease</keyword>
<evidence type="ECO:0000313" key="8">
    <source>
        <dbReference type="EMBL" id="PHH72344.1"/>
    </source>
</evidence>